<dbReference type="PANTHER" id="PTHR12295:SF30">
    <property type="entry name" value="PROTEIN FURRY"/>
    <property type="match status" value="1"/>
</dbReference>
<evidence type="ECO:0000313" key="2">
    <source>
        <dbReference type="Proteomes" id="UP000001542"/>
    </source>
</evidence>
<dbReference type="VEuPathDB" id="TrichDB:TVAGG3_0934700"/>
<dbReference type="OrthoDB" id="10573133at2759"/>
<dbReference type="InterPro" id="IPR016024">
    <property type="entry name" value="ARM-type_fold"/>
</dbReference>
<evidence type="ECO:0000313" key="1">
    <source>
        <dbReference type="EMBL" id="EAY17656.1"/>
    </source>
</evidence>
<dbReference type="SUPFAM" id="SSF48371">
    <property type="entry name" value="ARM repeat"/>
    <property type="match status" value="1"/>
</dbReference>
<dbReference type="Proteomes" id="UP000001542">
    <property type="component" value="Unassembled WGS sequence"/>
</dbReference>
<keyword evidence="2" id="KW-1185">Reference proteome</keyword>
<sequence>MSMESRSELFLSVFSRLIESFTSHYHVLTAKYDEALQKGPKVSLSTFFVDIEKNIPMYASIVDSMCSLSKNNTSQSLRNLIEIFANTLILQDPGIFSVLISHTPAVYQSSASAKEVCNYLALYMTTDIIGAIVRKFGTGEEGPMVAKCAYKVCDPSVQFEIHSHILNEWSIILAITSIKNFQESSTPFMAYVDSVNNETLFTLVSKIRLDSCKSLGTTFLEDILNALKILLRRKQLTNNIFACVSSIITTVNFPCDTLQKIFDIAWNEKEEPTVRDGAFELIVTLFQHLPNKEGEANRFFQKRVYAYAGTDATTERDLKLFWRRVMGGYNQLSTDDDLSFIGMTGTNETEMPAIFMTYFFKKSNFAICPQIFRNVLIHLASIDFMYFLHEILQSFLILPLTDYRFIVLLSTIEPINSEEFRKYAVSNVDKKDIDTLNALIRGKVCQNLRILEMKSPKCIPLQILEGMWRRVDQSDQKIGSFLEANGLNKYGALFSKFEVANESEFFSLDVQLLKSLRYILEQGDYLEEGVLKNIIDSCNSSKLQTAMAAYSVATAIVQDPELQIPFTKVLIKNIQNDFTNESVVIVLKFFSILISLNQKSLPNDLLHDIEFYAFIGIVSTQPSTRIIAWNILDAIDELLDHKSISYYIHQSGSTIEKCVKSRLFGTSVHKEETLLQWVLSSRFYDIWLLYIAEFVEIILAANYTPLIQRSNDNLYALLITLDESQKTYSPSLIGYLMMYLGSRVNQDFYLRCPQVYRVALYEPHQANMVTAATTLNVITKLLDGNKSWGDQLAFSAIQHLNIAYAGDVADILSQCTPEKMADASSAFLSLLDSPLCDENIINMILLQALNFLSAMHAVLIKLGASSPRNVAWTTELEKPVIKNVTIAENYCTMITKIITRNIQEEDWSISSRELILRGLLNWAMTKSSVLDNLRKKSKQALATLAKSGPIFGDSVIFDNTVCDIFGEIEFAGNRVLSSLLFYHVQLILTQFCDACLTSNRNYADLFFDSLFVVFTAGSDYNPTKIGCLLLVGNVYEEMQHPRSPEFMEAFTSSVYDGSGGAAETVFSEAFRILSGNSLHMPVKEIINALRRYIPEIRLLPKQSSCTVDSPEKFRIYTPYQFLSALMTATETINEDYITSFFLLWSDLLENPNHEDIVPLFIMQWKNSQIKKRLLLWLIRQDAPFISEKLLSRCSFAYFLHITSQERNFDDQLWVVELLTQSFERRFGSFSNIVALIHFSFLFYKFPQTQPLLQALCRQYDVPIPTSSHDEDLIVTACSFVAKLLEDDAEAIEEWGNEALKWLFGCNELRFASLSLKIYNVLQKPLDNNVISGIIKIMHYYVMESENDPLSLTDLISDSFRFFSNIFTNNELLAFNYASTFIDCPAFPDSCRAASTDIFLKSLNCQATNKAAWSILPSIVRPLLSRIETDDRSRQILEILTKTSSSQELMMIAAPLKETFGGFLFVQPIEALIEKSDVTILCKAIEHYSLMIETASEQLAGSIFKIAALIVNKATNENVREPYARLYKIALNMLGVVPSAMSFVLAIAEHDPCCAIKSTFAFTDWARSIDDVVRALTRIMNPNPIPRSSSIPTLSDTMTLSSVIAMIGNPIVPKVIPFVMQQEIIEGMMRVQRETKKLRRHSSNYIKRYDSSTNVKIQKFIAGDWELRPLEFPKQMMGTSIPDANQTNSLVMGFMEFDAAYSL</sequence>
<dbReference type="PANTHER" id="PTHR12295">
    <property type="entry name" value="FURRY-RELATED"/>
    <property type="match status" value="1"/>
</dbReference>
<dbReference type="EMBL" id="DS113228">
    <property type="protein sequence ID" value="EAY17656.1"/>
    <property type="molecule type" value="Genomic_DNA"/>
</dbReference>
<name>A2DPQ6_TRIV3</name>
<dbReference type="RefSeq" id="XP_001329791.1">
    <property type="nucleotide sequence ID" value="XM_001329756.1"/>
</dbReference>
<proteinExistence type="predicted"/>
<dbReference type="VEuPathDB" id="TrichDB:TVAG_235380"/>
<dbReference type="GO" id="GO:0005938">
    <property type="term" value="C:cell cortex"/>
    <property type="evidence" value="ECO:0000318"/>
    <property type="project" value="GO_Central"/>
</dbReference>
<dbReference type="GO" id="GO:0000902">
    <property type="term" value="P:cell morphogenesis"/>
    <property type="evidence" value="ECO:0000318"/>
    <property type="project" value="GO_Central"/>
</dbReference>
<organism evidence="1 2">
    <name type="scientific">Trichomonas vaginalis (strain ATCC PRA-98 / G3)</name>
    <dbReference type="NCBI Taxonomy" id="412133"/>
    <lineage>
        <taxon>Eukaryota</taxon>
        <taxon>Metamonada</taxon>
        <taxon>Parabasalia</taxon>
        <taxon>Trichomonadida</taxon>
        <taxon>Trichomonadidae</taxon>
        <taxon>Trichomonas</taxon>
    </lineage>
</organism>
<dbReference type="GO" id="GO:0030427">
    <property type="term" value="C:site of polarized growth"/>
    <property type="evidence" value="ECO:0000318"/>
    <property type="project" value="GO_Central"/>
</dbReference>
<dbReference type="KEGG" id="tva:4775673"/>
<dbReference type="InParanoid" id="A2DPQ6"/>
<dbReference type="InterPro" id="IPR039867">
    <property type="entry name" value="Furry/Tao3/Mor2"/>
</dbReference>
<reference evidence="1" key="2">
    <citation type="journal article" date="2007" name="Science">
        <title>Draft genome sequence of the sexually transmitted pathogen Trichomonas vaginalis.</title>
        <authorList>
            <person name="Carlton J.M."/>
            <person name="Hirt R.P."/>
            <person name="Silva J.C."/>
            <person name="Delcher A.L."/>
            <person name="Schatz M."/>
            <person name="Zhao Q."/>
            <person name="Wortman J.R."/>
            <person name="Bidwell S.L."/>
            <person name="Alsmark U.C.M."/>
            <person name="Besteiro S."/>
            <person name="Sicheritz-Ponten T."/>
            <person name="Noel C.J."/>
            <person name="Dacks J.B."/>
            <person name="Foster P.G."/>
            <person name="Simillion C."/>
            <person name="Van de Peer Y."/>
            <person name="Miranda-Saavedra D."/>
            <person name="Barton G.J."/>
            <person name="Westrop G.D."/>
            <person name="Mueller S."/>
            <person name="Dessi D."/>
            <person name="Fiori P.L."/>
            <person name="Ren Q."/>
            <person name="Paulsen I."/>
            <person name="Zhang H."/>
            <person name="Bastida-Corcuera F.D."/>
            <person name="Simoes-Barbosa A."/>
            <person name="Brown M.T."/>
            <person name="Hayes R.D."/>
            <person name="Mukherjee M."/>
            <person name="Okumura C.Y."/>
            <person name="Schneider R."/>
            <person name="Smith A.J."/>
            <person name="Vanacova S."/>
            <person name="Villalvazo M."/>
            <person name="Haas B.J."/>
            <person name="Pertea M."/>
            <person name="Feldblyum T.V."/>
            <person name="Utterback T.R."/>
            <person name="Shu C.L."/>
            <person name="Osoegawa K."/>
            <person name="de Jong P.J."/>
            <person name="Hrdy I."/>
            <person name="Horvathova L."/>
            <person name="Zubacova Z."/>
            <person name="Dolezal P."/>
            <person name="Malik S.B."/>
            <person name="Logsdon J.M. Jr."/>
            <person name="Henze K."/>
            <person name="Gupta A."/>
            <person name="Wang C.C."/>
            <person name="Dunne R.L."/>
            <person name="Upcroft J.A."/>
            <person name="Upcroft P."/>
            <person name="White O."/>
            <person name="Salzberg S.L."/>
            <person name="Tang P."/>
            <person name="Chiu C.-H."/>
            <person name="Lee Y.-S."/>
            <person name="Embley T.M."/>
            <person name="Coombs G.H."/>
            <person name="Mottram J.C."/>
            <person name="Tachezy J."/>
            <person name="Fraser-Liggett C.M."/>
            <person name="Johnson P.J."/>
        </authorList>
    </citation>
    <scope>NUCLEOTIDE SEQUENCE [LARGE SCALE GENOMIC DNA]</scope>
    <source>
        <strain evidence="1">G3</strain>
    </source>
</reference>
<protein>
    <submittedName>
        <fullName evidence="1">Uncharacterized protein</fullName>
    </submittedName>
</protein>
<reference evidence="1" key="1">
    <citation type="submission" date="2006-10" db="EMBL/GenBank/DDBJ databases">
        <authorList>
            <person name="Amadeo P."/>
            <person name="Zhao Q."/>
            <person name="Wortman J."/>
            <person name="Fraser-Liggett C."/>
            <person name="Carlton J."/>
        </authorList>
    </citation>
    <scope>NUCLEOTIDE SEQUENCE</scope>
    <source>
        <strain evidence="1">G3</strain>
    </source>
</reference>
<accession>A2DPQ6</accession>
<gene>
    <name evidence="1" type="ORF">TVAG_235380</name>
</gene>